<keyword evidence="3" id="KW-1185">Reference proteome</keyword>
<dbReference type="Proteomes" id="UP000031408">
    <property type="component" value="Unassembled WGS sequence"/>
</dbReference>
<dbReference type="RefSeq" id="WP_039143162.1">
    <property type="nucleotide sequence ID" value="NZ_JSVC01000024.1"/>
</dbReference>
<protein>
    <recommendedName>
        <fullName evidence="4">Outer membrane protein beta-barrel domain-containing protein</fullName>
    </recommendedName>
</protein>
<keyword evidence="1" id="KW-0732">Signal</keyword>
<sequence>MKLIPLIVFLSASLASCAQEKKEFKSRHSIGLNIGHEHSFSGKDENGDRKVAVLAYWGLDYNFQFAARFAVGLHTDYIIESFKIEKDLAGADNEVVERSHPIAPALMGIFKPNERWSFGLGMGAEFAKEENYALNRLAVEYGAEIRNGWEVFGVLQYDIRWNAYDTWTIGLGISKTFGKER</sequence>
<feature type="chain" id="PRO_5002148941" description="Outer membrane protein beta-barrel domain-containing protein" evidence="1">
    <location>
        <begin position="19"/>
        <end position="181"/>
    </location>
</feature>
<evidence type="ECO:0000256" key="1">
    <source>
        <dbReference type="SAM" id="SignalP"/>
    </source>
</evidence>
<dbReference type="PROSITE" id="PS51257">
    <property type="entry name" value="PROKAR_LIPOPROTEIN"/>
    <property type="match status" value="1"/>
</dbReference>
<evidence type="ECO:0000313" key="2">
    <source>
        <dbReference type="EMBL" id="KIC93038.1"/>
    </source>
</evidence>
<name>A0A0C1LC14_9BACT</name>
<organism evidence="2 3">
    <name type="scientific">Flavihumibacter solisilvae</name>
    <dbReference type="NCBI Taxonomy" id="1349421"/>
    <lineage>
        <taxon>Bacteria</taxon>
        <taxon>Pseudomonadati</taxon>
        <taxon>Bacteroidota</taxon>
        <taxon>Chitinophagia</taxon>
        <taxon>Chitinophagales</taxon>
        <taxon>Chitinophagaceae</taxon>
        <taxon>Flavihumibacter</taxon>
    </lineage>
</organism>
<comment type="caution">
    <text evidence="2">The sequence shown here is derived from an EMBL/GenBank/DDBJ whole genome shotgun (WGS) entry which is preliminary data.</text>
</comment>
<proteinExistence type="predicted"/>
<dbReference type="AlphaFoldDB" id="A0A0C1LC14"/>
<evidence type="ECO:0000313" key="3">
    <source>
        <dbReference type="Proteomes" id="UP000031408"/>
    </source>
</evidence>
<reference evidence="2 3" key="1">
    <citation type="submission" date="2014-11" db="EMBL/GenBank/DDBJ databases">
        <title>Genome sequence of Flavihumibacter solisilvae 3-3.</title>
        <authorList>
            <person name="Zhou G."/>
            <person name="Li M."/>
            <person name="Wang G."/>
        </authorList>
    </citation>
    <scope>NUCLEOTIDE SEQUENCE [LARGE SCALE GENOMIC DNA]</scope>
    <source>
        <strain evidence="2 3">3-3</strain>
    </source>
</reference>
<dbReference type="STRING" id="1349421.OI18_20045"/>
<evidence type="ECO:0008006" key="4">
    <source>
        <dbReference type="Google" id="ProtNLM"/>
    </source>
</evidence>
<accession>A0A0C1LC14</accession>
<gene>
    <name evidence="2" type="ORF">OI18_20045</name>
</gene>
<feature type="signal peptide" evidence="1">
    <location>
        <begin position="1"/>
        <end position="18"/>
    </location>
</feature>
<dbReference type="OrthoDB" id="978692at2"/>
<dbReference type="EMBL" id="JSVC01000024">
    <property type="protein sequence ID" value="KIC93038.1"/>
    <property type="molecule type" value="Genomic_DNA"/>
</dbReference>